<keyword evidence="10 18" id="KW-1278">Translocase</keyword>
<evidence type="ECO:0000256" key="13">
    <source>
        <dbReference type="ARBA" id="ARBA00023027"/>
    </source>
</evidence>
<keyword evidence="14 18" id="KW-0830">Ubiquinone</keyword>
<keyword evidence="9 18" id="KW-0999">Mitochondrion inner membrane</keyword>
<feature type="transmembrane region" description="Helical" evidence="18">
    <location>
        <begin position="265"/>
        <end position="285"/>
    </location>
</feature>
<reference evidence="20" key="1">
    <citation type="submission" date="2020-10" db="EMBL/GenBank/DDBJ databases">
        <title>Complete mitochondrial genome of the Tropidothorax cruciger(Motschulsky).</title>
        <authorList>
            <person name="Cui M.Z."/>
            <person name="Zhang H.Y."/>
            <person name="Zeng H.L."/>
            <person name="Chen C.Y."/>
            <person name="Liu N.N."/>
            <person name="Zhou P.P."/>
            <person name="Cheng S.H."/>
        </authorList>
    </citation>
    <scope>NUCLEOTIDE SEQUENCE</scope>
</reference>
<evidence type="ECO:0000313" key="20">
    <source>
        <dbReference type="EMBL" id="QPP20747.1"/>
    </source>
</evidence>
<name>A0A7T1TVH4_9HEMI</name>
<evidence type="ECO:0000256" key="3">
    <source>
        <dbReference type="ARBA" id="ARBA00007012"/>
    </source>
</evidence>
<evidence type="ECO:0000256" key="7">
    <source>
        <dbReference type="ARBA" id="ARBA00022660"/>
    </source>
</evidence>
<feature type="transmembrane region" description="Helical" evidence="18">
    <location>
        <begin position="80"/>
        <end position="102"/>
    </location>
</feature>
<comment type="function">
    <text evidence="1">Core subunit of the mitochondrial membrane respiratory chain NADH dehydrogenase (Complex I) that is believed to belong to the minimal assembly required for catalysis. Complex I functions in the transfer of electrons from NADH to the respiratory chain. The immediate electron acceptor for the enzyme is believed to be ubiquinone.</text>
</comment>
<evidence type="ECO:0000256" key="18">
    <source>
        <dbReference type="RuleBase" id="RU003403"/>
    </source>
</evidence>
<feature type="domain" description="NADH:quinone oxidoreductase/Mrp antiporter transmembrane" evidence="19">
    <location>
        <begin position="22"/>
        <end position="280"/>
    </location>
</feature>
<dbReference type="InterPro" id="IPR003917">
    <property type="entry name" value="NADH_UbQ_OxRdtase_chain2"/>
</dbReference>
<evidence type="ECO:0000256" key="1">
    <source>
        <dbReference type="ARBA" id="ARBA00003257"/>
    </source>
</evidence>
<dbReference type="GeneID" id="65334982"/>
<dbReference type="InterPro" id="IPR001750">
    <property type="entry name" value="ND/Mrp_TM"/>
</dbReference>
<dbReference type="RefSeq" id="YP_010128179.1">
    <property type="nucleotide sequence ID" value="NC_056293.1"/>
</dbReference>
<keyword evidence="7 18" id="KW-0679">Respiratory chain</keyword>
<gene>
    <name evidence="20" type="primary">ND2</name>
</gene>
<evidence type="ECO:0000256" key="8">
    <source>
        <dbReference type="ARBA" id="ARBA00022692"/>
    </source>
</evidence>
<comment type="subcellular location">
    <subcellularLocation>
        <location evidence="2 18">Mitochondrion inner membrane</location>
        <topology evidence="2 18">Multi-pass membrane protein</topology>
    </subcellularLocation>
</comment>
<feature type="transmembrane region" description="Helical" evidence="18">
    <location>
        <begin position="6"/>
        <end position="28"/>
    </location>
</feature>
<comment type="catalytic activity">
    <reaction evidence="17 18">
        <text>a ubiquinone + NADH + 5 H(+)(in) = a ubiquinol + NAD(+) + 4 H(+)(out)</text>
        <dbReference type="Rhea" id="RHEA:29091"/>
        <dbReference type="Rhea" id="RHEA-COMP:9565"/>
        <dbReference type="Rhea" id="RHEA-COMP:9566"/>
        <dbReference type="ChEBI" id="CHEBI:15378"/>
        <dbReference type="ChEBI" id="CHEBI:16389"/>
        <dbReference type="ChEBI" id="CHEBI:17976"/>
        <dbReference type="ChEBI" id="CHEBI:57540"/>
        <dbReference type="ChEBI" id="CHEBI:57945"/>
        <dbReference type="EC" id="7.1.1.2"/>
    </reaction>
</comment>
<evidence type="ECO:0000256" key="15">
    <source>
        <dbReference type="ARBA" id="ARBA00023128"/>
    </source>
</evidence>
<feature type="transmembrane region" description="Helical" evidence="18">
    <location>
        <begin position="123"/>
        <end position="141"/>
    </location>
</feature>
<sequence>MNYSKTMFLAITIMSIMIILSSTSWLGMWMGMEMNLMSFIPLISKSKNKKSSQSMIIYFMVQSMGSIIFLFSILMNKFIVISPIMMNLFTNELMTISMLIKLGMAPFHSWMPEMMANMNWMEILLLATIQKLGPLFVLNSISMSTWVMSASAVLSAIIGSIGGIMFTSLRKILAYSSISHMSWMIMMVNIQKQWYLYLMIYSLLMLSICSWFYKNNCYFMNQMMKNSSLTEKLVISTLFLSLGGMPPLLGFLPKWIAIQTMMTNTAIMIMMIMIMTSMLTLFYYMRMISLSMLLFTTTNKWTSMSKNNLTLFMVIIVNLMMPMFLITNFI</sequence>
<dbReference type="GO" id="GO:0005743">
    <property type="term" value="C:mitochondrial inner membrane"/>
    <property type="evidence" value="ECO:0007669"/>
    <property type="project" value="UniProtKB-SubCell"/>
</dbReference>
<feature type="transmembrane region" description="Helical" evidence="18">
    <location>
        <begin position="233"/>
        <end position="253"/>
    </location>
</feature>
<evidence type="ECO:0000256" key="11">
    <source>
        <dbReference type="ARBA" id="ARBA00022982"/>
    </source>
</evidence>
<keyword evidence="16 18" id="KW-0472">Membrane</keyword>
<accession>A0A7T1TVH4</accession>
<dbReference type="CTD" id="4536"/>
<keyword evidence="12 18" id="KW-1133">Transmembrane helix</keyword>
<dbReference type="PANTHER" id="PTHR46552:SF1">
    <property type="entry name" value="NADH-UBIQUINONE OXIDOREDUCTASE CHAIN 2"/>
    <property type="match status" value="1"/>
</dbReference>
<evidence type="ECO:0000256" key="17">
    <source>
        <dbReference type="ARBA" id="ARBA00049551"/>
    </source>
</evidence>
<feature type="transmembrane region" description="Helical" evidence="18">
    <location>
        <begin position="147"/>
        <end position="173"/>
    </location>
</feature>
<dbReference type="PANTHER" id="PTHR46552">
    <property type="entry name" value="NADH-UBIQUINONE OXIDOREDUCTASE CHAIN 2"/>
    <property type="match status" value="1"/>
</dbReference>
<feature type="transmembrane region" description="Helical" evidence="18">
    <location>
        <begin position="309"/>
        <end position="329"/>
    </location>
</feature>
<protein>
    <recommendedName>
        <fullName evidence="5 18">NADH-ubiquinone oxidoreductase chain 2</fullName>
        <ecNumber evidence="4 18">7.1.1.2</ecNumber>
    </recommendedName>
</protein>
<dbReference type="AlphaFoldDB" id="A0A7T1TVH4"/>
<evidence type="ECO:0000256" key="5">
    <source>
        <dbReference type="ARBA" id="ARBA00021008"/>
    </source>
</evidence>
<feature type="transmembrane region" description="Helical" evidence="18">
    <location>
        <begin position="55"/>
        <end position="74"/>
    </location>
</feature>
<dbReference type="EC" id="7.1.1.2" evidence="4 18"/>
<evidence type="ECO:0000256" key="10">
    <source>
        <dbReference type="ARBA" id="ARBA00022967"/>
    </source>
</evidence>
<dbReference type="GO" id="GO:0006120">
    <property type="term" value="P:mitochondrial electron transport, NADH to ubiquinone"/>
    <property type="evidence" value="ECO:0007669"/>
    <property type="project" value="InterPro"/>
</dbReference>
<keyword evidence="15 18" id="KW-0496">Mitochondrion</keyword>
<comment type="function">
    <text evidence="18">Core subunit of the mitochondrial membrane respiratory chain NADH dehydrogenase (Complex I) which catalyzes electron transfer from NADH through the respiratory chain, using ubiquinone as an electron acceptor. Essential for the catalytic activity and assembly of complex I.</text>
</comment>
<evidence type="ECO:0000256" key="4">
    <source>
        <dbReference type="ARBA" id="ARBA00012944"/>
    </source>
</evidence>
<evidence type="ECO:0000256" key="6">
    <source>
        <dbReference type="ARBA" id="ARBA00022448"/>
    </source>
</evidence>
<dbReference type="Pfam" id="PF00361">
    <property type="entry name" value="Proton_antipo_M"/>
    <property type="match status" value="1"/>
</dbReference>
<evidence type="ECO:0000256" key="14">
    <source>
        <dbReference type="ARBA" id="ARBA00023075"/>
    </source>
</evidence>
<geneLocation type="mitochondrion" evidence="20"/>
<evidence type="ECO:0000256" key="9">
    <source>
        <dbReference type="ARBA" id="ARBA00022792"/>
    </source>
</evidence>
<keyword evidence="6" id="KW-0813">Transport</keyword>
<dbReference type="GO" id="GO:0008137">
    <property type="term" value="F:NADH dehydrogenase (ubiquinone) activity"/>
    <property type="evidence" value="ECO:0007669"/>
    <property type="project" value="UniProtKB-EC"/>
</dbReference>
<evidence type="ECO:0000259" key="19">
    <source>
        <dbReference type="Pfam" id="PF00361"/>
    </source>
</evidence>
<keyword evidence="13 18" id="KW-0520">NAD</keyword>
<evidence type="ECO:0000256" key="16">
    <source>
        <dbReference type="ARBA" id="ARBA00023136"/>
    </source>
</evidence>
<organism evidence="20">
    <name type="scientific">Tropidothorax cruciger</name>
    <dbReference type="NCBI Taxonomy" id="1310363"/>
    <lineage>
        <taxon>Eukaryota</taxon>
        <taxon>Metazoa</taxon>
        <taxon>Ecdysozoa</taxon>
        <taxon>Arthropoda</taxon>
        <taxon>Hexapoda</taxon>
        <taxon>Insecta</taxon>
        <taxon>Pterygota</taxon>
        <taxon>Neoptera</taxon>
        <taxon>Paraneoptera</taxon>
        <taxon>Hemiptera</taxon>
        <taxon>Heteroptera</taxon>
        <taxon>Panheteroptera</taxon>
        <taxon>Pentatomomorpha</taxon>
        <taxon>Lygaeoidea</taxon>
        <taxon>Lygaeidae</taxon>
        <taxon>Lygaeinae</taxon>
        <taxon>Tropidothorax</taxon>
    </lineage>
</organism>
<dbReference type="EMBL" id="MW147460">
    <property type="protein sequence ID" value="QPP20747.1"/>
    <property type="molecule type" value="Genomic_DNA"/>
</dbReference>
<dbReference type="InterPro" id="IPR050175">
    <property type="entry name" value="Complex_I_Subunit_2"/>
</dbReference>
<proteinExistence type="inferred from homology"/>
<keyword evidence="8 18" id="KW-0812">Transmembrane</keyword>
<comment type="similarity">
    <text evidence="3 18">Belongs to the complex I subunit 2 family.</text>
</comment>
<evidence type="ECO:0000256" key="2">
    <source>
        <dbReference type="ARBA" id="ARBA00004448"/>
    </source>
</evidence>
<dbReference type="PRINTS" id="PR01436">
    <property type="entry name" value="NADHDHGNASE2"/>
</dbReference>
<evidence type="ECO:0000256" key="12">
    <source>
        <dbReference type="ARBA" id="ARBA00022989"/>
    </source>
</evidence>
<feature type="transmembrane region" description="Helical" evidence="18">
    <location>
        <begin position="194"/>
        <end position="213"/>
    </location>
</feature>
<keyword evidence="11 18" id="KW-0249">Electron transport</keyword>